<dbReference type="Proteomes" id="UP000037923">
    <property type="component" value="Unassembled WGS sequence"/>
</dbReference>
<dbReference type="GeneID" id="26905478"/>
<proteinExistence type="predicted"/>
<accession>A0A0N0DVD6</accession>
<comment type="caution">
    <text evidence="1">The sequence shown here is derived from an EMBL/GenBank/DDBJ whole genome shotgun (WGS) entry which is preliminary data.</text>
</comment>
<dbReference type="RefSeq" id="XP_015658650.1">
    <property type="nucleotide sequence ID" value="XM_015803134.1"/>
</dbReference>
<sequence>MRAYLSLLFPPSYVRSVMSLFSVLFGKEDKGEVKEMVERQRACFSSSDLYLFFGSQHVLDGYARRVCLRIIPARSTYLSHFFVFPLQSKKRSLFFFTSCFQRNLCEANNHLVGCCPLSRLCASEFGKNRRLRCGDHSEHCVYVCLLRLALFIFFFEEGGGFRRCPHVLSLRGVLPCAMSFLHLCIRTAANIKKKENRSVTP</sequence>
<dbReference type="EMBL" id="LGTL01000009">
    <property type="protein sequence ID" value="KPA80211.1"/>
    <property type="molecule type" value="Genomic_DNA"/>
</dbReference>
<name>A0A0N0DVD6_LEPPY</name>
<organism evidence="1 2">
    <name type="scientific">Leptomonas pyrrhocoris</name>
    <name type="common">Firebug parasite</name>
    <dbReference type="NCBI Taxonomy" id="157538"/>
    <lineage>
        <taxon>Eukaryota</taxon>
        <taxon>Discoba</taxon>
        <taxon>Euglenozoa</taxon>
        <taxon>Kinetoplastea</taxon>
        <taxon>Metakinetoplastina</taxon>
        <taxon>Trypanosomatida</taxon>
        <taxon>Trypanosomatidae</taxon>
        <taxon>Leishmaniinae</taxon>
        <taxon>Leptomonas</taxon>
    </lineage>
</organism>
<protein>
    <submittedName>
        <fullName evidence="1">Uncharacterized protein</fullName>
    </submittedName>
</protein>
<dbReference type="VEuPathDB" id="TriTrypDB:LpyrH10_09_2880"/>
<dbReference type="AlphaFoldDB" id="A0A0N0DVD6"/>
<evidence type="ECO:0000313" key="1">
    <source>
        <dbReference type="EMBL" id="KPA80211.1"/>
    </source>
</evidence>
<reference evidence="1 2" key="1">
    <citation type="submission" date="2015-07" db="EMBL/GenBank/DDBJ databases">
        <title>High-quality genome of monoxenous trypanosomatid Leptomonas pyrrhocoris.</title>
        <authorList>
            <person name="Flegontov P."/>
            <person name="Butenko A."/>
            <person name="Firsov S."/>
            <person name="Vlcek C."/>
            <person name="Logacheva M.D."/>
            <person name="Field M."/>
            <person name="Filatov D."/>
            <person name="Flegontova O."/>
            <person name="Gerasimov E."/>
            <person name="Jackson A.P."/>
            <person name="Kelly S."/>
            <person name="Opperdoes F."/>
            <person name="O'Reilly A."/>
            <person name="Votypka J."/>
            <person name="Yurchenko V."/>
            <person name="Lukes J."/>
        </authorList>
    </citation>
    <scope>NUCLEOTIDE SEQUENCE [LARGE SCALE GENOMIC DNA]</scope>
    <source>
        <strain evidence="1">H10</strain>
    </source>
</reference>
<evidence type="ECO:0000313" key="2">
    <source>
        <dbReference type="Proteomes" id="UP000037923"/>
    </source>
</evidence>
<gene>
    <name evidence="1" type="ORF">ABB37_05188</name>
</gene>
<keyword evidence="2" id="KW-1185">Reference proteome</keyword>